<dbReference type="OrthoDB" id="1405967at2"/>
<dbReference type="eggNOG" id="COG4313">
    <property type="taxonomic scope" value="Bacteria"/>
</dbReference>
<dbReference type="EMBL" id="CP002046">
    <property type="protein sequence ID" value="EAP88423.1"/>
    <property type="molecule type" value="Genomic_DNA"/>
</dbReference>
<name>A3U856_CROAH</name>
<reference evidence="1 2" key="1">
    <citation type="journal article" date="2010" name="J. Bacteriol.">
        <title>The complete genome sequence of Croceibacter atlanticus HTCC2559T.</title>
        <authorList>
            <person name="Oh H.M."/>
            <person name="Kang I."/>
            <person name="Ferriera S."/>
            <person name="Giovannoni S.J."/>
            <person name="Cho J.C."/>
        </authorList>
    </citation>
    <scope>NUCLEOTIDE SEQUENCE [LARGE SCALE GENOMIC DNA]</scope>
    <source>
        <strain evidence="2">ATCC BAA-628 / HTCC2559 / KCTC 12090</strain>
    </source>
</reference>
<dbReference type="KEGG" id="cat:CA2559_06670"/>
<proteinExistence type="predicted"/>
<evidence type="ECO:0000313" key="2">
    <source>
        <dbReference type="Proteomes" id="UP000002297"/>
    </source>
</evidence>
<accession>A3U856</accession>
<dbReference type="RefSeq" id="WP_013187091.1">
    <property type="nucleotide sequence ID" value="NC_014230.1"/>
</dbReference>
<organism evidence="1 2">
    <name type="scientific">Croceibacter atlanticus (strain ATCC BAA-628 / JCM 21780 / CIP 108009 / IAM 15332 / KCTC 12090 / HTCC2559)</name>
    <dbReference type="NCBI Taxonomy" id="216432"/>
    <lineage>
        <taxon>Bacteria</taxon>
        <taxon>Pseudomonadati</taxon>
        <taxon>Bacteroidota</taxon>
        <taxon>Flavobacteriia</taxon>
        <taxon>Flavobacteriales</taxon>
        <taxon>Flavobacteriaceae</taxon>
        <taxon>Croceibacter</taxon>
    </lineage>
</organism>
<dbReference type="Proteomes" id="UP000002297">
    <property type="component" value="Chromosome"/>
</dbReference>
<sequence>MNFYKMKDFQISKISILLLVFTLSIVTQLRAKELCKGRKTTIPKFGLTLLEEDCDLCGCTTSSGSSAFGDLSMSNFIGVRYIYQQYESRNGIFENSPTSDEHFNTYQIWGRVPISKNIFLNAVIPYQDLRRNFDDRSEHLNGLGDVNITGFYQFKFYKKEENTNDNEENYAWSDTRELSNHTLNIGLGVKLPTGEFEEELADKVNPGFQVGTGSWDVYPIVMYGYSNNNLGFTTTIAYYFKSENKNEYKFGNQLSYSTTMYYTLLRNEKAIKPFLGLSGDVFDSIEQFGETLVNTDGSIFNGAVGMEYATGKILLGAKYTQPLYQDLFNGNVKSKSQIALYLNFSI</sequence>
<keyword evidence="2" id="KW-1185">Reference proteome</keyword>
<evidence type="ECO:0008006" key="3">
    <source>
        <dbReference type="Google" id="ProtNLM"/>
    </source>
</evidence>
<dbReference type="GeneID" id="89453113"/>
<protein>
    <recommendedName>
        <fullName evidence="3">Transporter</fullName>
    </recommendedName>
</protein>
<evidence type="ECO:0000313" key="1">
    <source>
        <dbReference type="EMBL" id="EAP88423.1"/>
    </source>
</evidence>
<dbReference type="HOGENOM" id="CLU_070589_0_0_10"/>
<dbReference type="STRING" id="216432.CA2559_06670"/>
<gene>
    <name evidence="1" type="ordered locus">CA2559_06670</name>
</gene>
<dbReference type="AlphaFoldDB" id="A3U856"/>